<protein>
    <recommendedName>
        <fullName evidence="5">Transmembrane protein</fullName>
    </recommendedName>
</protein>
<keyword evidence="4" id="KW-1185">Reference proteome</keyword>
<dbReference type="AlphaFoldDB" id="A0A5D2LTL5"/>
<dbReference type="EMBL" id="CM017624">
    <property type="protein sequence ID" value="TYH82406.1"/>
    <property type="molecule type" value="Genomic_DNA"/>
</dbReference>
<sequence>MEGTKFVRIVEVIMVVMIMVVLSGILNTNPMMMALARRLNEEVVAVGGVGPDDHSPIPPIRSSCKSHIPSPTCPPYSSKHRSRIKEIRLGSGENKSHQLIVPFRFIIVRDFGS</sequence>
<accession>A0A5D2LTL5</accession>
<feature type="region of interest" description="Disordered" evidence="1">
    <location>
        <begin position="54"/>
        <end position="81"/>
    </location>
</feature>
<evidence type="ECO:0000313" key="3">
    <source>
        <dbReference type="EMBL" id="TYH82406.1"/>
    </source>
</evidence>
<proteinExistence type="predicted"/>
<name>A0A5D2LTL5_GOSTO</name>
<reference evidence="3 4" key="1">
    <citation type="submission" date="2019-07" db="EMBL/GenBank/DDBJ databases">
        <title>WGS assembly of Gossypium tomentosum.</title>
        <authorList>
            <person name="Chen Z.J."/>
            <person name="Sreedasyam A."/>
            <person name="Ando A."/>
            <person name="Song Q."/>
            <person name="De L."/>
            <person name="Hulse-Kemp A."/>
            <person name="Ding M."/>
            <person name="Ye W."/>
            <person name="Kirkbride R."/>
            <person name="Jenkins J."/>
            <person name="Plott C."/>
            <person name="Lovell J."/>
            <person name="Lin Y.-M."/>
            <person name="Vaughn R."/>
            <person name="Liu B."/>
            <person name="Li W."/>
            <person name="Simpson S."/>
            <person name="Scheffler B."/>
            <person name="Saski C."/>
            <person name="Grover C."/>
            <person name="Hu G."/>
            <person name="Conover J."/>
            <person name="Carlson J."/>
            <person name="Shu S."/>
            <person name="Boston L."/>
            <person name="Williams M."/>
            <person name="Peterson D."/>
            <person name="Mcgee K."/>
            <person name="Jones D."/>
            <person name="Wendel J."/>
            <person name="Stelly D."/>
            <person name="Grimwood J."/>
            <person name="Schmutz J."/>
        </authorList>
    </citation>
    <scope>NUCLEOTIDE SEQUENCE [LARGE SCALE GENOMIC DNA]</scope>
    <source>
        <strain evidence="3">7179.01</strain>
    </source>
</reference>
<keyword evidence="2" id="KW-0472">Membrane</keyword>
<evidence type="ECO:0008006" key="5">
    <source>
        <dbReference type="Google" id="ProtNLM"/>
    </source>
</evidence>
<evidence type="ECO:0000256" key="1">
    <source>
        <dbReference type="SAM" id="MobiDB-lite"/>
    </source>
</evidence>
<organism evidence="3 4">
    <name type="scientific">Gossypium tomentosum</name>
    <name type="common">Hawaiian cotton</name>
    <name type="synonym">Gossypium sandvicense</name>
    <dbReference type="NCBI Taxonomy" id="34277"/>
    <lineage>
        <taxon>Eukaryota</taxon>
        <taxon>Viridiplantae</taxon>
        <taxon>Streptophyta</taxon>
        <taxon>Embryophyta</taxon>
        <taxon>Tracheophyta</taxon>
        <taxon>Spermatophyta</taxon>
        <taxon>Magnoliopsida</taxon>
        <taxon>eudicotyledons</taxon>
        <taxon>Gunneridae</taxon>
        <taxon>Pentapetalae</taxon>
        <taxon>rosids</taxon>
        <taxon>malvids</taxon>
        <taxon>Malvales</taxon>
        <taxon>Malvaceae</taxon>
        <taxon>Malvoideae</taxon>
        <taxon>Gossypium</taxon>
    </lineage>
</organism>
<gene>
    <name evidence="3" type="ORF">ES332_D02G057600v1</name>
</gene>
<feature type="transmembrane region" description="Helical" evidence="2">
    <location>
        <begin position="6"/>
        <end position="28"/>
    </location>
</feature>
<evidence type="ECO:0000256" key="2">
    <source>
        <dbReference type="SAM" id="Phobius"/>
    </source>
</evidence>
<dbReference type="Proteomes" id="UP000322667">
    <property type="component" value="Chromosome D02"/>
</dbReference>
<keyword evidence="2" id="KW-0812">Transmembrane</keyword>
<evidence type="ECO:0000313" key="4">
    <source>
        <dbReference type="Proteomes" id="UP000322667"/>
    </source>
</evidence>
<keyword evidence="2" id="KW-1133">Transmembrane helix</keyword>